<organism evidence="1 2">
    <name type="scientific">Lasiodiplodia theobromae</name>
    <dbReference type="NCBI Taxonomy" id="45133"/>
    <lineage>
        <taxon>Eukaryota</taxon>
        <taxon>Fungi</taxon>
        <taxon>Dikarya</taxon>
        <taxon>Ascomycota</taxon>
        <taxon>Pezizomycotina</taxon>
        <taxon>Dothideomycetes</taxon>
        <taxon>Dothideomycetes incertae sedis</taxon>
        <taxon>Botryosphaeriales</taxon>
        <taxon>Botryosphaeriaceae</taxon>
        <taxon>Lasiodiplodia</taxon>
    </lineage>
</organism>
<comment type="caution">
    <text evidence="1">The sequence shown here is derived from an EMBL/GenBank/DDBJ whole genome shotgun (WGS) entry which is preliminary data.</text>
</comment>
<dbReference type="Proteomes" id="UP000627934">
    <property type="component" value="Unassembled WGS sequence"/>
</dbReference>
<reference evidence="1" key="1">
    <citation type="submission" date="2016-08" db="EMBL/GenBank/DDBJ databases">
        <authorList>
            <person name="Yan J."/>
        </authorList>
    </citation>
    <scope>NUCLEOTIDE SEQUENCE</scope>
    <source>
        <strain evidence="1">CSS-01s</strain>
    </source>
</reference>
<name>A0A8H7IRV9_9PEZI</name>
<gene>
    <name evidence="1" type="ORF">BFW01_g363</name>
</gene>
<evidence type="ECO:0000313" key="2">
    <source>
        <dbReference type="Proteomes" id="UP000627934"/>
    </source>
</evidence>
<accession>A0A8H7IRV9</accession>
<dbReference type="AlphaFoldDB" id="A0A8H7IRV9"/>
<evidence type="ECO:0000313" key="1">
    <source>
        <dbReference type="EMBL" id="KAF9630182.1"/>
    </source>
</evidence>
<dbReference type="EMBL" id="MDYX01000037">
    <property type="protein sequence ID" value="KAF9630182.1"/>
    <property type="molecule type" value="Genomic_DNA"/>
</dbReference>
<sequence length="122" mass="13405">MTTVTKLSGGLWTEKTLYLVGTPEKEEEMMANINAIRRIVEENMRTARPPVQRAGNVPRRVAVLPEARTFGSENAAYSTALRAAPPQQIRRRVRSEAVARGVEEEGVEMVPLPSVCLAGGFL</sequence>
<proteinExistence type="predicted"/>
<reference evidence="1" key="2">
    <citation type="journal article" date="2018" name="DNA Res.">
        <title>Comparative genome and transcriptome analyses reveal adaptations to opportunistic infections in woody plant degrading pathogens of Botryosphaeriaceae.</title>
        <authorList>
            <person name="Yan J.Y."/>
            <person name="Zhao W.S."/>
            <person name="Chen Z."/>
            <person name="Xing Q.K."/>
            <person name="Zhang W."/>
            <person name="Chethana K.W.T."/>
            <person name="Xue M.F."/>
            <person name="Xu J.P."/>
            <person name="Phillips A.J.L."/>
            <person name="Wang Y."/>
            <person name="Liu J.H."/>
            <person name="Liu M."/>
            <person name="Zhou Y."/>
            <person name="Jayawardena R.S."/>
            <person name="Manawasinghe I.S."/>
            <person name="Huang J.B."/>
            <person name="Qiao G.H."/>
            <person name="Fu C.Y."/>
            <person name="Guo F.F."/>
            <person name="Dissanayake A.J."/>
            <person name="Peng Y.L."/>
            <person name="Hyde K.D."/>
            <person name="Li X.H."/>
        </authorList>
    </citation>
    <scope>NUCLEOTIDE SEQUENCE</scope>
    <source>
        <strain evidence="1">CSS-01s</strain>
    </source>
</reference>
<protein>
    <submittedName>
        <fullName evidence="1">Uncharacterized protein</fullName>
    </submittedName>
</protein>